<feature type="domain" description="PiggyBac transposable element-derived protein" evidence="2">
    <location>
        <begin position="344"/>
        <end position="395"/>
    </location>
</feature>
<comment type="caution">
    <text evidence="3">The sequence shown here is derived from an EMBL/GenBank/DDBJ whole genome shotgun (WGS) entry which is preliminary data.</text>
</comment>
<dbReference type="Pfam" id="PF13843">
    <property type="entry name" value="DDE_Tnp_1_7"/>
    <property type="match status" value="2"/>
</dbReference>
<evidence type="ECO:0000313" key="6">
    <source>
        <dbReference type="Proteomes" id="UP000663870"/>
    </source>
</evidence>
<evidence type="ECO:0000259" key="2">
    <source>
        <dbReference type="Pfam" id="PF13843"/>
    </source>
</evidence>
<feature type="region of interest" description="Disordered" evidence="1">
    <location>
        <begin position="1"/>
        <end position="88"/>
    </location>
</feature>
<gene>
    <name evidence="4" type="ORF">JXQ802_LOCUS46748</name>
    <name evidence="3" type="ORF">PYM288_LOCUS30960</name>
</gene>
<reference evidence="3" key="1">
    <citation type="submission" date="2021-02" db="EMBL/GenBank/DDBJ databases">
        <authorList>
            <person name="Nowell W R."/>
        </authorList>
    </citation>
    <scope>NUCLEOTIDE SEQUENCE</scope>
</reference>
<sequence>MTTKSNLKRIRETILTDNDNNNEFDDTVFEDDESNSDSDYSPSGTESDDISTDECILKEDDSSDSHISDDDISTNTQPESVEKGGVTWSINNSKDHGRLRATSIMKKKPGAITAVYTIEDAFKLFFINDILDTIVLHTNNYARRYFDQQNQRRLNTDVHHSKLIKWKELDRIELEAFLGLLIQAGVSHTNHQSVEELWDISKSCPIFHATMSLKRFQHLLRFIRFDDRQQRDKSDRLAPIRYVFESFVKQLPRHFIPSENVTVDEQLAPFRGRCSFVQYMPNKQNKYGIKFWVLSDVDSRYVLALELYTEENIIVSYQAKEKKPPIILLSTLHNFPELLDDEKKLPTMIHDYNQTKFGVDIIDQCIGTYTVRRVTKRWPMMVFFNLIDIAAINAMTLWLCQNPDWHSRKNYIRRLFLEDLGKSLTNPHNERRSQQVRLTSKIQLALQSLGFELKPKITVNQVRINDPSKRRRRCYMCPTHPGRKSQQVCDICKNNVCRSHSSSFTSVICQLCEKNNSTA</sequence>
<dbReference type="Proteomes" id="UP000663854">
    <property type="component" value="Unassembled WGS sequence"/>
</dbReference>
<evidence type="ECO:0000313" key="3">
    <source>
        <dbReference type="EMBL" id="CAF1321982.1"/>
    </source>
</evidence>
<dbReference type="PANTHER" id="PTHR46599">
    <property type="entry name" value="PIGGYBAC TRANSPOSABLE ELEMENT-DERIVED PROTEIN 4"/>
    <property type="match status" value="1"/>
</dbReference>
<protein>
    <recommendedName>
        <fullName evidence="2">PiggyBac transposable element-derived protein domain-containing protein</fullName>
    </recommendedName>
</protein>
<dbReference type="EMBL" id="CAJNOH010003060">
    <property type="protein sequence ID" value="CAF1321982.1"/>
    <property type="molecule type" value="Genomic_DNA"/>
</dbReference>
<proteinExistence type="predicted"/>
<feature type="compositionally biased region" description="Basic and acidic residues" evidence="1">
    <location>
        <begin position="55"/>
        <end position="69"/>
    </location>
</feature>
<dbReference type="Proteomes" id="UP000663870">
    <property type="component" value="Unassembled WGS sequence"/>
</dbReference>
<evidence type="ECO:0000256" key="1">
    <source>
        <dbReference type="SAM" id="MobiDB-lite"/>
    </source>
</evidence>
<dbReference type="InterPro" id="IPR029526">
    <property type="entry name" value="PGBD"/>
</dbReference>
<dbReference type="EMBL" id="CAJNOL010004346">
    <property type="protein sequence ID" value="CAF1586263.1"/>
    <property type="molecule type" value="Genomic_DNA"/>
</dbReference>
<dbReference type="AlphaFoldDB" id="A0A815FD65"/>
<feature type="compositionally biased region" description="Acidic residues" evidence="1">
    <location>
        <begin position="20"/>
        <end position="36"/>
    </location>
</feature>
<dbReference type="PANTHER" id="PTHR46599:SF6">
    <property type="entry name" value="DUAL SPECIFICITY PHOSPHATASE 26"/>
    <property type="match status" value="1"/>
</dbReference>
<name>A0A815FD65_9BILA</name>
<evidence type="ECO:0000313" key="4">
    <source>
        <dbReference type="EMBL" id="CAF1586263.1"/>
    </source>
</evidence>
<organism evidence="3 5">
    <name type="scientific">Rotaria sordida</name>
    <dbReference type="NCBI Taxonomy" id="392033"/>
    <lineage>
        <taxon>Eukaryota</taxon>
        <taxon>Metazoa</taxon>
        <taxon>Spiralia</taxon>
        <taxon>Gnathifera</taxon>
        <taxon>Rotifera</taxon>
        <taxon>Eurotatoria</taxon>
        <taxon>Bdelloidea</taxon>
        <taxon>Philodinida</taxon>
        <taxon>Philodinidae</taxon>
        <taxon>Rotaria</taxon>
    </lineage>
</organism>
<feature type="domain" description="PiggyBac transposable element-derived protein" evidence="2">
    <location>
        <begin position="120"/>
        <end position="315"/>
    </location>
</feature>
<accession>A0A815FD65</accession>
<evidence type="ECO:0000313" key="5">
    <source>
        <dbReference type="Proteomes" id="UP000663854"/>
    </source>
</evidence>
<keyword evidence="6" id="KW-1185">Reference proteome</keyword>